<evidence type="ECO:0000313" key="2">
    <source>
        <dbReference type="Proteomes" id="UP001208570"/>
    </source>
</evidence>
<keyword evidence="2" id="KW-1185">Reference proteome</keyword>
<dbReference type="AlphaFoldDB" id="A0AAD9IS97"/>
<organism evidence="1 2">
    <name type="scientific">Paralvinella palmiformis</name>
    <dbReference type="NCBI Taxonomy" id="53620"/>
    <lineage>
        <taxon>Eukaryota</taxon>
        <taxon>Metazoa</taxon>
        <taxon>Spiralia</taxon>
        <taxon>Lophotrochozoa</taxon>
        <taxon>Annelida</taxon>
        <taxon>Polychaeta</taxon>
        <taxon>Sedentaria</taxon>
        <taxon>Canalipalpata</taxon>
        <taxon>Terebellida</taxon>
        <taxon>Terebelliformia</taxon>
        <taxon>Alvinellidae</taxon>
        <taxon>Paralvinella</taxon>
    </lineage>
</organism>
<name>A0AAD9IS97_9ANNE</name>
<gene>
    <name evidence="1" type="ORF">LSH36_1798g00000</name>
</gene>
<accession>A0AAD9IS97</accession>
<evidence type="ECO:0000313" key="1">
    <source>
        <dbReference type="EMBL" id="KAK2139423.1"/>
    </source>
</evidence>
<dbReference type="EMBL" id="JAODUP010001794">
    <property type="protein sequence ID" value="KAK2139423.1"/>
    <property type="molecule type" value="Genomic_DNA"/>
</dbReference>
<proteinExistence type="predicted"/>
<comment type="caution">
    <text evidence="1">The sequence shown here is derived from an EMBL/GenBank/DDBJ whole genome shotgun (WGS) entry which is preliminary data.</text>
</comment>
<sequence length="136" mass="15086">MPFMRLLLVSINKGERRPSHQCTRSGLIGPVGRFRVSATGNLDIHIQIQSWYFPLRHPIESNQPPTPDLYFATTSVMGVVHPMVGVSNVQGILGHYPGTPTPDLTNDSLLESESLGMTGVQEPICQTYKHQEVISY</sequence>
<dbReference type="Proteomes" id="UP001208570">
    <property type="component" value="Unassembled WGS sequence"/>
</dbReference>
<reference evidence="1" key="1">
    <citation type="journal article" date="2023" name="Mol. Biol. Evol.">
        <title>Third-Generation Sequencing Reveals the Adaptive Role of the Epigenome in Three Deep-Sea Polychaetes.</title>
        <authorList>
            <person name="Perez M."/>
            <person name="Aroh O."/>
            <person name="Sun Y."/>
            <person name="Lan Y."/>
            <person name="Juniper S.K."/>
            <person name="Young C.R."/>
            <person name="Angers B."/>
            <person name="Qian P.Y."/>
        </authorList>
    </citation>
    <scope>NUCLEOTIDE SEQUENCE</scope>
    <source>
        <strain evidence="1">P08H-3</strain>
    </source>
</reference>
<protein>
    <submittedName>
        <fullName evidence="1">Uncharacterized protein</fullName>
    </submittedName>
</protein>